<dbReference type="Proteomes" id="UP000265618">
    <property type="component" value="Unassembled WGS sequence"/>
</dbReference>
<dbReference type="EMBL" id="BDIP01000303">
    <property type="protein sequence ID" value="GIQ81084.1"/>
    <property type="molecule type" value="Genomic_DNA"/>
</dbReference>
<name>A0A9K3CPS0_9EUKA</name>
<dbReference type="InterPro" id="IPR013655">
    <property type="entry name" value="PAS_fold_3"/>
</dbReference>
<feature type="domain" description="PAS fold-3" evidence="1">
    <location>
        <begin position="53"/>
        <end position="106"/>
    </location>
</feature>
<dbReference type="Pfam" id="PF08447">
    <property type="entry name" value="PAS_3"/>
    <property type="match status" value="1"/>
</dbReference>
<reference evidence="2 3" key="1">
    <citation type="journal article" date="2018" name="PLoS ONE">
        <title>The draft genome of Kipferlia bialata reveals reductive genome evolution in fornicate parasites.</title>
        <authorList>
            <person name="Tanifuji G."/>
            <person name="Takabayashi S."/>
            <person name="Kume K."/>
            <person name="Takagi M."/>
            <person name="Nakayama T."/>
            <person name="Kamikawa R."/>
            <person name="Inagaki Y."/>
            <person name="Hashimoto T."/>
        </authorList>
    </citation>
    <scope>NUCLEOTIDE SEQUENCE [LARGE SCALE GENOMIC DNA]</scope>
    <source>
        <strain evidence="2">NY0173</strain>
    </source>
</reference>
<evidence type="ECO:0000259" key="1">
    <source>
        <dbReference type="Pfam" id="PF08447"/>
    </source>
</evidence>
<protein>
    <recommendedName>
        <fullName evidence="1">PAS fold-3 domain-containing protein</fullName>
    </recommendedName>
</protein>
<gene>
    <name evidence="2" type="ORF">KIPB_001987</name>
</gene>
<comment type="caution">
    <text evidence="2">The sequence shown here is derived from an EMBL/GenBank/DDBJ whole genome shotgun (WGS) entry which is preliminary data.</text>
</comment>
<accession>A0A9K3CPS0</accession>
<proteinExistence type="predicted"/>
<sequence length="193" mass="21415">MLSVAGDAYGETASVDTATAELVMVEGQSLVQCVVGDWQAPAEEERRPKDGEYRKVFTALEDVQMDRKPYQVCYGQRMPKGNYYWMRDTGSVVRRTEDGQPALIAGSLSPILLGEHCVTCSPHSNAGNWLAHNMLDRAVTNPAFDAHTFTAQFGAFAFGWLFLHTHGTLAHNTLFAMPIGARHLTQVLFSMYR</sequence>
<evidence type="ECO:0000313" key="3">
    <source>
        <dbReference type="Proteomes" id="UP000265618"/>
    </source>
</evidence>
<dbReference type="AlphaFoldDB" id="A0A9K3CPS0"/>
<organism evidence="2 3">
    <name type="scientific">Kipferlia bialata</name>
    <dbReference type="NCBI Taxonomy" id="797122"/>
    <lineage>
        <taxon>Eukaryota</taxon>
        <taxon>Metamonada</taxon>
        <taxon>Carpediemonas-like organisms</taxon>
        <taxon>Kipferlia</taxon>
    </lineage>
</organism>
<dbReference type="Gene3D" id="3.30.450.20">
    <property type="entry name" value="PAS domain"/>
    <property type="match status" value="1"/>
</dbReference>
<evidence type="ECO:0000313" key="2">
    <source>
        <dbReference type="EMBL" id="GIQ81084.1"/>
    </source>
</evidence>
<keyword evidence="3" id="KW-1185">Reference proteome</keyword>